<keyword evidence="10 15" id="KW-0220">Diaminopimelate biosynthesis</keyword>
<dbReference type="PANTHER" id="PTHR46278:SF2">
    <property type="entry name" value="ASPARTATE-SEMIALDEHYDE DEHYDROGENASE"/>
    <property type="match status" value="1"/>
</dbReference>
<comment type="pathway">
    <text evidence="3 15">Amino-acid biosynthesis; L-threonine biosynthesis; L-threonine from L-aspartate: step 2/5.</text>
</comment>
<dbReference type="PIRSF" id="PIRSF000148">
    <property type="entry name" value="ASA_dh"/>
    <property type="match status" value="1"/>
</dbReference>
<evidence type="ECO:0000256" key="15">
    <source>
        <dbReference type="HAMAP-Rule" id="MF_02121"/>
    </source>
</evidence>
<dbReference type="SUPFAM" id="SSF55347">
    <property type="entry name" value="Glyceraldehyde-3-phosphate dehydrogenase-like, C-terminal domain"/>
    <property type="match status" value="1"/>
</dbReference>
<keyword evidence="9 15" id="KW-0521">NADP</keyword>
<evidence type="ECO:0000256" key="13">
    <source>
        <dbReference type="ARBA" id="ARBA00023167"/>
    </source>
</evidence>
<feature type="binding site" evidence="15">
    <location>
        <begin position="165"/>
        <end position="166"/>
    </location>
    <ligand>
        <name>NADP(+)</name>
        <dbReference type="ChEBI" id="CHEBI:58349"/>
    </ligand>
</feature>
<dbReference type="GO" id="GO:0019877">
    <property type="term" value="P:diaminopimelate biosynthetic process"/>
    <property type="evidence" value="ECO:0007669"/>
    <property type="project" value="UniProtKB-UniRule"/>
</dbReference>
<evidence type="ECO:0000313" key="19">
    <source>
        <dbReference type="Proteomes" id="UP000316562"/>
    </source>
</evidence>
<dbReference type="InterPro" id="IPR012280">
    <property type="entry name" value="Semialdhyde_DH_dimer_dom"/>
</dbReference>
<dbReference type="InterPro" id="IPR036291">
    <property type="entry name" value="NAD(P)-bd_dom_sf"/>
</dbReference>
<evidence type="ECO:0000256" key="9">
    <source>
        <dbReference type="ARBA" id="ARBA00022857"/>
    </source>
</evidence>
<dbReference type="EMBL" id="SGBC01000001">
    <property type="protein sequence ID" value="RZD16954.1"/>
    <property type="molecule type" value="Genomic_DNA"/>
</dbReference>
<dbReference type="GO" id="GO:0046983">
    <property type="term" value="F:protein dimerization activity"/>
    <property type="evidence" value="ECO:0007669"/>
    <property type="project" value="InterPro"/>
</dbReference>
<evidence type="ECO:0000256" key="1">
    <source>
        <dbReference type="ARBA" id="ARBA00005021"/>
    </source>
</evidence>
<evidence type="ECO:0000256" key="7">
    <source>
        <dbReference type="ARBA" id="ARBA00022605"/>
    </source>
</evidence>
<comment type="caution">
    <text evidence="18">The sequence shown here is derived from an EMBL/GenBank/DDBJ whole genome shotgun (WGS) entry which is preliminary data.</text>
</comment>
<gene>
    <name evidence="15" type="primary">asd</name>
    <name evidence="18" type="ORF">EVJ46_01570</name>
</gene>
<dbReference type="Gene3D" id="3.30.360.10">
    <property type="entry name" value="Dihydrodipicolinate Reductase, domain 2"/>
    <property type="match status" value="1"/>
</dbReference>
<feature type="binding site" evidence="15">
    <location>
        <position position="327"/>
    </location>
    <ligand>
        <name>NADP(+)</name>
        <dbReference type="ChEBI" id="CHEBI:58349"/>
    </ligand>
</feature>
<dbReference type="GO" id="GO:0009089">
    <property type="term" value="P:lysine biosynthetic process via diaminopimelate"/>
    <property type="evidence" value="ECO:0007669"/>
    <property type="project" value="UniProtKB-UniRule"/>
</dbReference>
<evidence type="ECO:0000256" key="10">
    <source>
        <dbReference type="ARBA" id="ARBA00022915"/>
    </source>
</evidence>
<name>A0A519BI72_ACIG2</name>
<evidence type="ECO:0000256" key="3">
    <source>
        <dbReference type="ARBA" id="ARBA00005097"/>
    </source>
</evidence>
<dbReference type="InterPro" id="IPR000534">
    <property type="entry name" value="Semialdehyde_DH_NAD-bd"/>
</dbReference>
<keyword evidence="8 15" id="KW-0791">Threonine biosynthesis</keyword>
<protein>
    <recommendedName>
        <fullName evidence="6 15">Aspartate-semialdehyde dehydrogenase</fullName>
        <shortName evidence="15">ASA dehydrogenase</shortName>
        <shortName evidence="15">ASADH</shortName>
        <ecNumber evidence="6 15">1.2.1.11</ecNumber>
    </recommendedName>
    <alternativeName>
        <fullName evidence="15">Aspartate-beta-semialdehyde dehydrogenase</fullName>
    </alternativeName>
</protein>
<dbReference type="UniPathway" id="UPA00051">
    <property type="reaction ID" value="UER00464"/>
</dbReference>
<evidence type="ECO:0000256" key="8">
    <source>
        <dbReference type="ARBA" id="ARBA00022697"/>
    </source>
</evidence>
<dbReference type="GO" id="GO:0009097">
    <property type="term" value="P:isoleucine biosynthetic process"/>
    <property type="evidence" value="ECO:0007669"/>
    <property type="project" value="UniProtKB-UniRule"/>
</dbReference>
<dbReference type="InterPro" id="IPR012080">
    <property type="entry name" value="Asp_semialdehyde_DH"/>
</dbReference>
<comment type="caution">
    <text evidence="15">Lacks conserved residue(s) required for the propagation of feature annotation.</text>
</comment>
<organism evidence="18 19">
    <name type="scientific">Acididesulfobacter guangdongensis</name>
    <dbReference type="NCBI Taxonomy" id="2597225"/>
    <lineage>
        <taxon>Bacteria</taxon>
        <taxon>Deltaproteobacteria</taxon>
        <taxon>Candidatus Acidulodesulfobacterales</taxon>
        <taxon>Candidatus Acididesulfobacter</taxon>
    </lineage>
</organism>
<dbReference type="GO" id="GO:0051287">
    <property type="term" value="F:NAD binding"/>
    <property type="evidence" value="ECO:0007669"/>
    <property type="project" value="InterPro"/>
</dbReference>
<dbReference type="GO" id="GO:0071266">
    <property type="term" value="P:'de novo' L-methionine biosynthetic process"/>
    <property type="evidence" value="ECO:0007669"/>
    <property type="project" value="UniProtKB-UniRule"/>
</dbReference>
<comment type="pathway">
    <text evidence="1 15">Amino-acid biosynthesis; L-methionine biosynthesis via de novo pathway; L-homoserine from L-aspartate: step 2/3.</text>
</comment>
<comment type="pathway">
    <text evidence="2 15">Amino-acid biosynthesis; L-lysine biosynthesis via DAP pathway; (S)-tetrahydrodipicolinate from L-aspartate: step 2/4.</text>
</comment>
<keyword evidence="13 15" id="KW-0486">Methionine biosynthesis</keyword>
<dbReference type="AlphaFoldDB" id="A0A519BI72"/>
<dbReference type="UniPathway" id="UPA00050">
    <property type="reaction ID" value="UER00463"/>
</dbReference>
<feature type="binding site" evidence="15">
    <location>
        <begin position="14"/>
        <end position="17"/>
    </location>
    <ligand>
        <name>NADP(+)</name>
        <dbReference type="ChEBI" id="CHEBI:58349"/>
    </ligand>
</feature>
<dbReference type="GO" id="GO:0009088">
    <property type="term" value="P:threonine biosynthetic process"/>
    <property type="evidence" value="ECO:0007669"/>
    <property type="project" value="UniProtKB-UniRule"/>
</dbReference>
<keyword evidence="11 15" id="KW-0560">Oxidoreductase</keyword>
<dbReference type="PANTHER" id="PTHR46278">
    <property type="entry name" value="DEHYDROGENASE, PUTATIVE-RELATED"/>
    <property type="match status" value="1"/>
</dbReference>
<dbReference type="SMART" id="SM00859">
    <property type="entry name" value="Semialdhyde_dh"/>
    <property type="match status" value="1"/>
</dbReference>
<proteinExistence type="inferred from homology"/>
<dbReference type="HAMAP" id="MF_02121">
    <property type="entry name" value="ASADH"/>
    <property type="match status" value="1"/>
</dbReference>
<reference evidence="18 19" key="1">
    <citation type="journal article" date="2019" name="ISME J.">
        <title>Insights into ecological role of a new deltaproteobacterial order Candidatus Acidulodesulfobacterales by metagenomics and metatranscriptomics.</title>
        <authorList>
            <person name="Tan S."/>
            <person name="Liu J."/>
            <person name="Fang Y."/>
            <person name="Hedlund B.P."/>
            <person name="Lian Z.H."/>
            <person name="Huang L.Y."/>
            <person name="Li J.T."/>
            <person name="Huang L.N."/>
            <person name="Li W.J."/>
            <person name="Jiang H.C."/>
            <person name="Dong H.L."/>
            <person name="Shu W.S."/>
        </authorList>
    </citation>
    <scope>NUCLEOTIDE SEQUENCE [LARGE SCALE GENOMIC DNA]</scope>
    <source>
        <strain evidence="18">AP2</strain>
    </source>
</reference>
<feature type="active site" description="Proton acceptor" evidence="15 16">
    <location>
        <position position="250"/>
    </location>
</feature>
<evidence type="ECO:0000256" key="11">
    <source>
        <dbReference type="ARBA" id="ARBA00023002"/>
    </source>
</evidence>
<feature type="binding site" evidence="15">
    <location>
        <position position="243"/>
    </location>
    <ligand>
        <name>substrate</name>
    </ligand>
</feature>
<dbReference type="NCBIfam" id="TIGR01296">
    <property type="entry name" value="asd_B"/>
    <property type="match status" value="1"/>
</dbReference>
<evidence type="ECO:0000256" key="4">
    <source>
        <dbReference type="ARBA" id="ARBA00010584"/>
    </source>
</evidence>
<dbReference type="InterPro" id="IPR005986">
    <property type="entry name" value="Asp_semialdehyde_DH_beta"/>
</dbReference>
<dbReference type="Pfam" id="PF02774">
    <property type="entry name" value="Semialdhyde_dhC"/>
    <property type="match status" value="1"/>
</dbReference>
<accession>A0A519BI72</accession>
<dbReference type="NCBIfam" id="NF011456">
    <property type="entry name" value="PRK14874.1"/>
    <property type="match status" value="1"/>
</dbReference>
<dbReference type="Pfam" id="PF01118">
    <property type="entry name" value="Semialdhyde_dh"/>
    <property type="match status" value="1"/>
</dbReference>
<comment type="subunit">
    <text evidence="5 15">Homodimer.</text>
</comment>
<feature type="binding site" evidence="15">
    <location>
        <position position="162"/>
    </location>
    <ligand>
        <name>substrate</name>
    </ligand>
</feature>
<comment type="function">
    <text evidence="15">Catalyzes the NADPH-dependent formation of L-aspartate-semialdehyde (L-ASA) by the reductive dephosphorylation of L-aspartyl-4-phosphate.</text>
</comment>
<dbReference type="Proteomes" id="UP000316562">
    <property type="component" value="Unassembled WGS sequence"/>
</dbReference>
<dbReference type="Gene3D" id="3.40.50.720">
    <property type="entry name" value="NAD(P)-binding Rossmann-like Domain"/>
    <property type="match status" value="1"/>
</dbReference>
<evidence type="ECO:0000256" key="14">
    <source>
        <dbReference type="ARBA" id="ARBA00047891"/>
    </source>
</evidence>
<feature type="domain" description="Semialdehyde dehydrogenase NAD-binding" evidence="17">
    <location>
        <begin position="7"/>
        <end position="124"/>
    </location>
</feature>
<dbReference type="UniPathway" id="UPA00034">
    <property type="reaction ID" value="UER00016"/>
</dbReference>
<evidence type="ECO:0000313" key="18">
    <source>
        <dbReference type="EMBL" id="RZD16954.1"/>
    </source>
</evidence>
<sequence>MKKDKYNIAVLGATGLVGREMIEILQERKFPVNNLFLLASEHSAGELIQFSGTDYAVEPVSEDYFKLHNIDIVLSSPGAAASSKYSPIAAKEGAVVIDNTSFFRMDQDVPLIVPEVNPEDIKYFSKKNIIANPNCSTIQMLVPLKPIHDKYKIKRIVVSTYQSTSGAGKKAIDELFYETVDIINSKGEAAPPDKFPVQIAFNCIPQIDVFSEDGYTKEEIKMVKETHKIFHDENIGVCATAVRVPVMFCHGESINIETENAFDIKDVQLLLSNTKGVKIIDDIFSDNADERYPYQTMVSGSDDVYVGRIRRDLSIKNGINLWVVADNVRKGAALNAVQIAEILINNYI</sequence>
<evidence type="ECO:0000256" key="16">
    <source>
        <dbReference type="PIRSR" id="PIRSR000148-1"/>
    </source>
</evidence>
<feature type="active site" description="Acyl-thioester intermediate" evidence="15 16">
    <location>
        <position position="135"/>
    </location>
</feature>
<dbReference type="GO" id="GO:0004073">
    <property type="term" value="F:aspartate-semialdehyde dehydrogenase activity"/>
    <property type="evidence" value="ECO:0007669"/>
    <property type="project" value="UniProtKB-UniRule"/>
</dbReference>
<evidence type="ECO:0000259" key="17">
    <source>
        <dbReference type="SMART" id="SM00859"/>
    </source>
</evidence>
<dbReference type="SUPFAM" id="SSF51735">
    <property type="entry name" value="NAD(P)-binding Rossmann-fold domains"/>
    <property type="match status" value="1"/>
</dbReference>
<dbReference type="GO" id="GO:0050661">
    <property type="term" value="F:NADP binding"/>
    <property type="evidence" value="ECO:0007669"/>
    <property type="project" value="UniProtKB-UniRule"/>
</dbReference>
<keyword evidence="12 15" id="KW-0457">Lysine biosynthesis</keyword>
<keyword evidence="7 15" id="KW-0028">Amino-acid biosynthesis</keyword>
<evidence type="ECO:0000256" key="6">
    <source>
        <dbReference type="ARBA" id="ARBA00013120"/>
    </source>
</evidence>
<dbReference type="EC" id="1.2.1.11" evidence="6 15"/>
<evidence type="ECO:0000256" key="12">
    <source>
        <dbReference type="ARBA" id="ARBA00023154"/>
    </source>
</evidence>
<dbReference type="CDD" id="cd18131">
    <property type="entry name" value="ASADH_C_bac_euk_like"/>
    <property type="match status" value="1"/>
</dbReference>
<feature type="binding site" evidence="15">
    <location>
        <position position="104"/>
    </location>
    <ligand>
        <name>phosphate</name>
        <dbReference type="ChEBI" id="CHEBI:43474"/>
    </ligand>
</feature>
<comment type="similarity">
    <text evidence="4 15">Belongs to the aspartate-semialdehyde dehydrogenase family.</text>
</comment>
<dbReference type="CDD" id="cd02316">
    <property type="entry name" value="VcASADH2_like_N"/>
    <property type="match status" value="1"/>
</dbReference>
<comment type="catalytic activity">
    <reaction evidence="14 15">
        <text>L-aspartate 4-semialdehyde + phosphate + NADP(+) = 4-phospho-L-aspartate + NADPH + H(+)</text>
        <dbReference type="Rhea" id="RHEA:24284"/>
        <dbReference type="ChEBI" id="CHEBI:15378"/>
        <dbReference type="ChEBI" id="CHEBI:43474"/>
        <dbReference type="ChEBI" id="CHEBI:57535"/>
        <dbReference type="ChEBI" id="CHEBI:57783"/>
        <dbReference type="ChEBI" id="CHEBI:58349"/>
        <dbReference type="ChEBI" id="CHEBI:537519"/>
        <dbReference type="EC" id="1.2.1.11"/>
    </reaction>
</comment>
<evidence type="ECO:0000256" key="2">
    <source>
        <dbReference type="ARBA" id="ARBA00005076"/>
    </source>
</evidence>
<evidence type="ECO:0000256" key="5">
    <source>
        <dbReference type="ARBA" id="ARBA00011738"/>
    </source>
</evidence>